<dbReference type="Proteomes" id="UP001622690">
    <property type="component" value="Chromosome"/>
</dbReference>
<protein>
    <recommendedName>
        <fullName evidence="1">O-acyltransferase WSD1-like N-terminal domain-containing protein</fullName>
    </recommendedName>
</protein>
<evidence type="ECO:0000313" key="3">
    <source>
        <dbReference type="Proteomes" id="UP001622690"/>
    </source>
</evidence>
<dbReference type="InterPro" id="IPR023213">
    <property type="entry name" value="CAT-like_dom_sf"/>
</dbReference>
<gene>
    <name evidence="2" type="ORF">OHU27_15750</name>
</gene>
<dbReference type="SUPFAM" id="SSF52777">
    <property type="entry name" value="CoA-dependent acyltransferases"/>
    <property type="match status" value="1"/>
</dbReference>
<organism evidence="2 3">
    <name type="scientific">Streptomyces nigra</name>
    <dbReference type="NCBI Taxonomy" id="1827580"/>
    <lineage>
        <taxon>Bacteria</taxon>
        <taxon>Bacillati</taxon>
        <taxon>Actinomycetota</taxon>
        <taxon>Actinomycetes</taxon>
        <taxon>Kitasatosporales</taxon>
        <taxon>Streptomycetaceae</taxon>
        <taxon>Streptomyces</taxon>
    </lineage>
</organism>
<dbReference type="RefSeq" id="WP_402136502.1">
    <property type="nucleotide sequence ID" value="NZ_CP108125.1"/>
</dbReference>
<name>A0ABZ1IU12_9ACTN</name>
<dbReference type="InterPro" id="IPR004255">
    <property type="entry name" value="O-acyltransferase_WSD1_N"/>
</dbReference>
<dbReference type="Pfam" id="PF03007">
    <property type="entry name" value="WS_DGAT_cat"/>
    <property type="match status" value="1"/>
</dbReference>
<dbReference type="EMBL" id="CP108125">
    <property type="protein sequence ID" value="WTO83800.1"/>
    <property type="molecule type" value="Genomic_DNA"/>
</dbReference>
<reference evidence="2 3" key="1">
    <citation type="submission" date="2022-10" db="EMBL/GenBank/DDBJ databases">
        <title>The complete genomes of actinobacterial strains from the NBC collection.</title>
        <authorList>
            <person name="Joergensen T.S."/>
            <person name="Alvarez Arevalo M."/>
            <person name="Sterndorff E.B."/>
            <person name="Faurdal D."/>
            <person name="Vuksanovic O."/>
            <person name="Mourched A.-S."/>
            <person name="Charusanti P."/>
            <person name="Shaw S."/>
            <person name="Blin K."/>
            <person name="Weber T."/>
        </authorList>
    </citation>
    <scope>NUCLEOTIDE SEQUENCE [LARGE SCALE GENOMIC DNA]</scope>
    <source>
        <strain evidence="2 3">NBC_00206</strain>
    </source>
</reference>
<dbReference type="Gene3D" id="3.30.559.10">
    <property type="entry name" value="Chloramphenicol acetyltransferase-like domain"/>
    <property type="match status" value="1"/>
</dbReference>
<evidence type="ECO:0000313" key="2">
    <source>
        <dbReference type="EMBL" id="WTO83800.1"/>
    </source>
</evidence>
<proteinExistence type="predicted"/>
<keyword evidence="3" id="KW-1185">Reference proteome</keyword>
<sequence>MRLTAIEEGHLRNGMPGTIGIAGLFPADGPPFDLAWLRARVRERWGGLERMNLTLRPPAGPAAFSGHRWAVRPFDPAAHIAMDDRDLNTLLTDAVSRPLPEDRPLWRLLVTERAGESGEHAVVLLAHHALLDGRSLETLFRLLMDDARPSRPPVPGTASARRPVRAAGVGRELRIIGARGRALPAAPTEDYAPSVAVVGLDAPVMRAARRQPEAGRGATLNELLLSSFAGALRARYGPLSAWPAGPAPFFGTVPVDLRGRHDAHRLGNGVTALRIPLPVDLDSPVARLRACQEEVAAFDHRCDAHRAILPPLLATARAMPWLAQVMARRLARPELTTSLCTAFKWRDNPSRLHGRALARVVPLPQLATPGTANLCLVHCADTYTLTVVSHLRTGDAEAIGGAVARELAAVAACEAPVDRSAREVRAR</sequence>
<accession>A0ABZ1IU12</accession>
<evidence type="ECO:0000259" key="1">
    <source>
        <dbReference type="Pfam" id="PF03007"/>
    </source>
</evidence>
<feature type="domain" description="O-acyltransferase WSD1-like N-terminal" evidence="1">
    <location>
        <begin position="60"/>
        <end position="161"/>
    </location>
</feature>